<dbReference type="RefSeq" id="WP_183189675.1">
    <property type="nucleotide sequence ID" value="NZ_JACICD010000003.1"/>
</dbReference>
<organism evidence="1 2">
    <name type="scientific">Ancylobacter tetraedralis</name>
    <dbReference type="NCBI Taxonomy" id="217068"/>
    <lineage>
        <taxon>Bacteria</taxon>
        <taxon>Pseudomonadati</taxon>
        <taxon>Pseudomonadota</taxon>
        <taxon>Alphaproteobacteria</taxon>
        <taxon>Hyphomicrobiales</taxon>
        <taxon>Xanthobacteraceae</taxon>
        <taxon>Ancylobacter</taxon>
    </lineage>
</organism>
<keyword evidence="2" id="KW-1185">Reference proteome</keyword>
<dbReference type="Pfam" id="PF10618">
    <property type="entry name" value="Tail_tube"/>
    <property type="match status" value="1"/>
</dbReference>
<dbReference type="Proteomes" id="UP000533469">
    <property type="component" value="Unassembled WGS sequence"/>
</dbReference>
<dbReference type="AlphaFoldDB" id="A0A839Z9X6"/>
<proteinExistence type="predicted"/>
<reference evidence="1 2" key="1">
    <citation type="submission" date="2020-08" db="EMBL/GenBank/DDBJ databases">
        <title>Genomic Encyclopedia of Type Strains, Phase IV (KMG-IV): sequencing the most valuable type-strain genomes for metagenomic binning, comparative biology and taxonomic classification.</title>
        <authorList>
            <person name="Goeker M."/>
        </authorList>
    </citation>
    <scope>NUCLEOTIDE SEQUENCE [LARGE SCALE GENOMIC DNA]</scope>
    <source>
        <strain evidence="1 2">DSM 5895</strain>
    </source>
</reference>
<protein>
    <recommendedName>
        <fullName evidence="3">Phage tail tube protein</fullName>
    </recommendedName>
</protein>
<accession>A0A839Z9X6</accession>
<evidence type="ECO:0000313" key="1">
    <source>
        <dbReference type="EMBL" id="MBB3771527.1"/>
    </source>
</evidence>
<gene>
    <name evidence="1" type="ORF">FHS55_002126</name>
</gene>
<sequence>MAGSDFGGHMRLRLASGANLVMRGSFSIGPSRYSIEAVTNDNGSVSRTAAPRPRTAEVTLEDDGTDIDALMQAPRQDIYVAEEFTGVSHVFTGAFFSGEPMVDRKTGEWTGITINANGYQRLGG</sequence>
<evidence type="ECO:0008006" key="3">
    <source>
        <dbReference type="Google" id="ProtNLM"/>
    </source>
</evidence>
<comment type="caution">
    <text evidence="1">The sequence shown here is derived from an EMBL/GenBank/DDBJ whole genome shotgun (WGS) entry which is preliminary data.</text>
</comment>
<dbReference type="EMBL" id="JACICD010000003">
    <property type="protein sequence ID" value="MBB3771527.1"/>
    <property type="molecule type" value="Genomic_DNA"/>
</dbReference>
<evidence type="ECO:0000313" key="2">
    <source>
        <dbReference type="Proteomes" id="UP000533469"/>
    </source>
</evidence>
<name>A0A839Z9X6_9HYPH</name>
<dbReference type="InterPro" id="IPR019596">
    <property type="entry name" value="Phage_Mu_GpM_tail_tub"/>
</dbReference>